<dbReference type="EMBL" id="QGNW01000131">
    <property type="protein sequence ID" value="RVW93063.1"/>
    <property type="molecule type" value="Genomic_DNA"/>
</dbReference>
<feature type="compositionally biased region" description="Polar residues" evidence="2">
    <location>
        <begin position="107"/>
        <end position="118"/>
    </location>
</feature>
<protein>
    <submittedName>
        <fullName evidence="3">Myosin-2</fullName>
    </submittedName>
</protein>
<feature type="coiled-coil region" evidence="1">
    <location>
        <begin position="20"/>
        <end position="68"/>
    </location>
</feature>
<dbReference type="Proteomes" id="UP000288805">
    <property type="component" value="Unassembled WGS sequence"/>
</dbReference>
<keyword evidence="1" id="KW-0175">Coiled coil</keyword>
<organism evidence="3 4">
    <name type="scientific">Vitis vinifera</name>
    <name type="common">Grape</name>
    <dbReference type="NCBI Taxonomy" id="29760"/>
    <lineage>
        <taxon>Eukaryota</taxon>
        <taxon>Viridiplantae</taxon>
        <taxon>Streptophyta</taxon>
        <taxon>Embryophyta</taxon>
        <taxon>Tracheophyta</taxon>
        <taxon>Spermatophyta</taxon>
        <taxon>Magnoliopsida</taxon>
        <taxon>eudicotyledons</taxon>
        <taxon>Gunneridae</taxon>
        <taxon>Pentapetalae</taxon>
        <taxon>rosids</taxon>
        <taxon>Vitales</taxon>
        <taxon>Vitaceae</taxon>
        <taxon>Viteae</taxon>
        <taxon>Vitis</taxon>
    </lineage>
</organism>
<feature type="region of interest" description="Disordered" evidence="2">
    <location>
        <begin position="148"/>
        <end position="174"/>
    </location>
</feature>
<dbReference type="AlphaFoldDB" id="A0A438I8M7"/>
<reference evidence="3 4" key="1">
    <citation type="journal article" date="2018" name="PLoS Genet.">
        <title>Population sequencing reveals clonal diversity and ancestral inbreeding in the grapevine cultivar Chardonnay.</title>
        <authorList>
            <person name="Roach M.J."/>
            <person name="Johnson D.L."/>
            <person name="Bohlmann J."/>
            <person name="van Vuuren H.J."/>
            <person name="Jones S.J."/>
            <person name="Pretorius I.S."/>
            <person name="Schmidt S.A."/>
            <person name="Borneman A.R."/>
        </authorList>
    </citation>
    <scope>NUCLEOTIDE SEQUENCE [LARGE SCALE GENOMIC DNA]</scope>
    <source>
        <strain evidence="4">cv. Chardonnay</strain>
        <tissue evidence="3">Leaf</tissue>
    </source>
</reference>
<evidence type="ECO:0000256" key="1">
    <source>
        <dbReference type="SAM" id="Coils"/>
    </source>
</evidence>
<accession>A0A438I8M7</accession>
<feature type="compositionally biased region" description="Basic and acidic residues" evidence="2">
    <location>
        <begin position="148"/>
        <end position="160"/>
    </location>
</feature>
<comment type="caution">
    <text evidence="3">The sequence shown here is derived from an EMBL/GenBank/DDBJ whole genome shotgun (WGS) entry which is preliminary data.</text>
</comment>
<evidence type="ECO:0000313" key="3">
    <source>
        <dbReference type="EMBL" id="RVW93063.1"/>
    </source>
</evidence>
<sequence length="174" mass="19363">MCLAYQDLPQEQGQVLPSDLSKLQHRVLKAEATLGQKEEENAALREQLKQSEAKWSEYEAKMKAMEETWQKQMASLQMSLAAAKKNHAAGQDGRLDTPSPGYYDSEGTLSMETRTPGANTPVKLSNVGAGRESNGNLNTVSHLAKEFEQRKQSFDDDAKTSWRLNLGSPLQYES</sequence>
<gene>
    <name evidence="3" type="primary">VIII-2_0</name>
    <name evidence="3" type="ORF">CK203_031495</name>
</gene>
<proteinExistence type="predicted"/>
<evidence type="ECO:0000256" key="2">
    <source>
        <dbReference type="SAM" id="MobiDB-lite"/>
    </source>
</evidence>
<feature type="region of interest" description="Disordered" evidence="2">
    <location>
        <begin position="85"/>
        <end position="136"/>
    </location>
</feature>
<name>A0A438I8M7_VITVI</name>
<evidence type="ECO:0000313" key="4">
    <source>
        <dbReference type="Proteomes" id="UP000288805"/>
    </source>
</evidence>